<proteinExistence type="predicted"/>
<dbReference type="Gene3D" id="3.60.21.10">
    <property type="match status" value="1"/>
</dbReference>
<evidence type="ECO:0000259" key="3">
    <source>
        <dbReference type="Pfam" id="PF16370"/>
    </source>
</evidence>
<dbReference type="InterPro" id="IPR013783">
    <property type="entry name" value="Ig-like_fold"/>
</dbReference>
<dbReference type="GO" id="GO:0016787">
    <property type="term" value="F:hydrolase activity"/>
    <property type="evidence" value="ECO:0007669"/>
    <property type="project" value="InterPro"/>
</dbReference>
<accession>A0A7S6ZT93</accession>
<feature type="chain" id="PRO_5032625650" evidence="1">
    <location>
        <begin position="46"/>
        <end position="560"/>
    </location>
</feature>
<dbReference type="InterPro" id="IPR004843">
    <property type="entry name" value="Calcineurin-like_PHP"/>
</dbReference>
<dbReference type="AlphaFoldDB" id="A0A7S6ZT93"/>
<feature type="domain" description="Calcineurin-like phosphoesterase C-terminal" evidence="3">
    <location>
        <begin position="374"/>
        <end position="543"/>
    </location>
</feature>
<feature type="domain" description="Calcineurin-like phosphoesterase" evidence="2">
    <location>
        <begin position="184"/>
        <end position="354"/>
    </location>
</feature>
<feature type="signal peptide" evidence="1">
    <location>
        <begin position="1"/>
        <end position="45"/>
    </location>
</feature>
<dbReference type="CDD" id="cd00838">
    <property type="entry name" value="MPP_superfamily"/>
    <property type="match status" value="1"/>
</dbReference>
<evidence type="ECO:0000256" key="1">
    <source>
        <dbReference type="SAM" id="SignalP"/>
    </source>
</evidence>
<protein>
    <submittedName>
        <fullName evidence="4">Calcineurin-like phosphoesterase family protein</fullName>
    </submittedName>
</protein>
<dbReference type="EMBL" id="CP063656">
    <property type="protein sequence ID" value="QOW20464.1"/>
    <property type="molecule type" value="Genomic_DNA"/>
</dbReference>
<dbReference type="Pfam" id="PF16370">
    <property type="entry name" value="MetallophosC"/>
    <property type="match status" value="1"/>
</dbReference>
<dbReference type="KEGG" id="lcic:INQ41_05465"/>
<dbReference type="Proteomes" id="UP000594059">
    <property type="component" value="Chromosome"/>
</dbReference>
<dbReference type="InterPro" id="IPR029052">
    <property type="entry name" value="Metallo-depent_PP-like"/>
</dbReference>
<reference evidence="4 5" key="1">
    <citation type="submission" date="2020-10" db="EMBL/GenBank/DDBJ databases">
        <title>complete genome sequencing of Lysobacter sp. H21R20.</title>
        <authorList>
            <person name="Bae J.-W."/>
            <person name="Lee S.-Y."/>
        </authorList>
    </citation>
    <scope>NUCLEOTIDE SEQUENCE [LARGE SCALE GENOMIC DNA]</scope>
    <source>
        <strain evidence="4 5">H21R20</strain>
    </source>
</reference>
<dbReference type="InterPro" id="IPR032288">
    <property type="entry name" value="Metallophos_C"/>
</dbReference>
<dbReference type="InterPro" id="IPR051918">
    <property type="entry name" value="STPP_CPPED1"/>
</dbReference>
<gene>
    <name evidence="4" type="ORF">INQ41_05465</name>
</gene>
<evidence type="ECO:0000259" key="2">
    <source>
        <dbReference type="Pfam" id="PF00149"/>
    </source>
</evidence>
<dbReference type="PANTHER" id="PTHR43143">
    <property type="entry name" value="METALLOPHOSPHOESTERASE, CALCINEURIN SUPERFAMILY"/>
    <property type="match status" value="1"/>
</dbReference>
<dbReference type="Pfam" id="PF00149">
    <property type="entry name" value="Metallophos"/>
    <property type="match status" value="1"/>
</dbReference>
<keyword evidence="5" id="KW-1185">Reference proteome</keyword>
<evidence type="ECO:0000313" key="5">
    <source>
        <dbReference type="Proteomes" id="UP000594059"/>
    </source>
</evidence>
<dbReference type="SUPFAM" id="SSF117074">
    <property type="entry name" value="Hypothetical protein PA1324"/>
    <property type="match status" value="1"/>
</dbReference>
<name>A0A7S6ZT93_9GAMM</name>
<dbReference type="Gene3D" id="2.60.40.10">
    <property type="entry name" value="Immunoglobulins"/>
    <property type="match status" value="1"/>
</dbReference>
<organism evidence="4 5">
    <name type="scientific">Novilysobacter ciconiae</name>
    <dbReference type="NCBI Taxonomy" id="2781022"/>
    <lineage>
        <taxon>Bacteria</taxon>
        <taxon>Pseudomonadati</taxon>
        <taxon>Pseudomonadota</taxon>
        <taxon>Gammaproteobacteria</taxon>
        <taxon>Lysobacterales</taxon>
        <taxon>Lysobacteraceae</taxon>
        <taxon>Novilysobacter</taxon>
    </lineage>
</organism>
<sequence>MRASLHPSARPPHCRALLIRPKFAALGLAAALVCAPLLASAHAIAAAQQGADFTGVVYADTNGNGRRDPGEAGVAGVKLSNGRDIVRSAADGSYRITVRPGDTVFAVKPANYAFATRADGLPAFWQHYFPAGSPELQYGGIPADTRLSMDVALQPSPAQAGDLQVLLMADPQVKSLVDVDYYDRDILDTIRKDVIAQLGLSLGDIVDDDLSLYPAINARTATLGVPWLHAPGNHDMDLDAASDADSTLTFRRHFGPDTVAWEEQGTAIVLLDDVIHLPGAGYIGGLREDQFVFLEAYLPTLAPDTRLVVGAHIPFFNTAAATGAETFRAADRQRLFRLLQRFDNVLLLSGHTHVQQHFHHGAAEGWNGPTPLHEYNVGAACGAFWSGVKDEAGIPDSMMADGTPNGYARLRIGASGDYALSWHPARLPANQPGFTHAMALHAPRVLRRGAYPAWGVYANVFMGMDDSQVEYRVGDGEWKPMRKVVQADPRLLVENVRDDEAAMLRGFDRSPEAKPSRHLWRGALPTDLPIGEHRVEVRTNDRWLGEQTAHTTYRLQDASE</sequence>
<keyword evidence="1" id="KW-0732">Signal</keyword>
<evidence type="ECO:0000313" key="4">
    <source>
        <dbReference type="EMBL" id="QOW20464.1"/>
    </source>
</evidence>
<dbReference type="SUPFAM" id="SSF56300">
    <property type="entry name" value="Metallo-dependent phosphatases"/>
    <property type="match status" value="1"/>
</dbReference>
<dbReference type="PANTHER" id="PTHR43143:SF6">
    <property type="entry name" value="BLL3016 PROTEIN"/>
    <property type="match status" value="1"/>
</dbReference>